<dbReference type="Proteomes" id="UP000245119">
    <property type="component" value="Linkage Group LG1"/>
</dbReference>
<feature type="compositionally biased region" description="Basic and acidic residues" evidence="1">
    <location>
        <begin position="111"/>
        <end position="120"/>
    </location>
</feature>
<organism evidence="2 3">
    <name type="scientific">Pomacea canaliculata</name>
    <name type="common">Golden apple snail</name>
    <dbReference type="NCBI Taxonomy" id="400727"/>
    <lineage>
        <taxon>Eukaryota</taxon>
        <taxon>Metazoa</taxon>
        <taxon>Spiralia</taxon>
        <taxon>Lophotrochozoa</taxon>
        <taxon>Mollusca</taxon>
        <taxon>Gastropoda</taxon>
        <taxon>Caenogastropoda</taxon>
        <taxon>Architaenioglossa</taxon>
        <taxon>Ampullarioidea</taxon>
        <taxon>Ampullariidae</taxon>
        <taxon>Pomacea</taxon>
    </lineage>
</organism>
<feature type="region of interest" description="Disordered" evidence="1">
    <location>
        <begin position="1"/>
        <end position="43"/>
    </location>
</feature>
<reference evidence="2 3" key="1">
    <citation type="submission" date="2018-04" db="EMBL/GenBank/DDBJ databases">
        <title>The genome of golden apple snail Pomacea canaliculata provides insight into stress tolerance and invasive adaptation.</title>
        <authorList>
            <person name="Liu C."/>
            <person name="Liu B."/>
            <person name="Ren Y."/>
            <person name="Zhang Y."/>
            <person name="Wang H."/>
            <person name="Li S."/>
            <person name="Jiang F."/>
            <person name="Yin L."/>
            <person name="Zhang G."/>
            <person name="Qian W."/>
            <person name="Fan W."/>
        </authorList>
    </citation>
    <scope>NUCLEOTIDE SEQUENCE [LARGE SCALE GENOMIC DNA]</scope>
    <source>
        <strain evidence="2">SZHN2017</strain>
        <tissue evidence="2">Muscle</tissue>
    </source>
</reference>
<feature type="compositionally biased region" description="Basic and acidic residues" evidence="1">
    <location>
        <begin position="14"/>
        <end position="27"/>
    </location>
</feature>
<feature type="compositionally biased region" description="Polar residues" evidence="1">
    <location>
        <begin position="92"/>
        <end position="110"/>
    </location>
</feature>
<evidence type="ECO:0000313" key="3">
    <source>
        <dbReference type="Proteomes" id="UP000245119"/>
    </source>
</evidence>
<dbReference type="AlphaFoldDB" id="A0A2T7PXT2"/>
<protein>
    <submittedName>
        <fullName evidence="2">Uncharacterized protein</fullName>
    </submittedName>
</protein>
<gene>
    <name evidence="2" type="ORF">C0Q70_00847</name>
</gene>
<sequence length="120" mass="13421">MSTRVSGSGHSRAPRPEVFPHREEKETPLPPNKSAGRFSNCSRSPPKFSKAFGWSGSLNDLRRQANNVNNQIMCRGRELCAVHYEIVLSGKSTRANSPPDQPSHPLNTSPDNERIYSFKE</sequence>
<name>A0A2T7PXT2_POMCA</name>
<dbReference type="EMBL" id="PZQS01000001">
    <property type="protein sequence ID" value="PVD38236.1"/>
    <property type="molecule type" value="Genomic_DNA"/>
</dbReference>
<accession>A0A2T7PXT2</accession>
<comment type="caution">
    <text evidence="2">The sequence shown here is derived from an EMBL/GenBank/DDBJ whole genome shotgun (WGS) entry which is preliminary data.</text>
</comment>
<evidence type="ECO:0000256" key="1">
    <source>
        <dbReference type="SAM" id="MobiDB-lite"/>
    </source>
</evidence>
<proteinExistence type="predicted"/>
<feature type="region of interest" description="Disordered" evidence="1">
    <location>
        <begin position="92"/>
        <end position="120"/>
    </location>
</feature>
<evidence type="ECO:0000313" key="2">
    <source>
        <dbReference type="EMBL" id="PVD38236.1"/>
    </source>
</evidence>
<keyword evidence="3" id="KW-1185">Reference proteome</keyword>